<evidence type="ECO:0000256" key="3">
    <source>
        <dbReference type="ARBA" id="ARBA00023125"/>
    </source>
</evidence>
<keyword evidence="3" id="KW-0238">DNA-binding</keyword>
<dbReference type="GO" id="GO:0006302">
    <property type="term" value="P:double-strand break repair"/>
    <property type="evidence" value="ECO:0007669"/>
    <property type="project" value="TreeGrafter"/>
</dbReference>
<feature type="domain" description="Helicase ATP-binding" evidence="4">
    <location>
        <begin position="106"/>
        <end position="258"/>
    </location>
</feature>
<dbReference type="KEGG" id="bths:CNY62_07045"/>
<keyword evidence="2" id="KW-0067">ATP-binding</keyword>
<dbReference type="GO" id="GO:0006310">
    <property type="term" value="P:DNA recombination"/>
    <property type="evidence" value="ECO:0007669"/>
    <property type="project" value="TreeGrafter"/>
</dbReference>
<keyword evidence="6" id="KW-0347">Helicase</keyword>
<dbReference type="InterPro" id="IPR011545">
    <property type="entry name" value="DEAD/DEAH_box_helicase_dom"/>
</dbReference>
<dbReference type="PROSITE" id="PS51194">
    <property type="entry name" value="HELICASE_CTER"/>
    <property type="match status" value="1"/>
</dbReference>
<dbReference type="PANTHER" id="PTHR30580">
    <property type="entry name" value="PRIMOSOMAL PROTEIN N"/>
    <property type="match status" value="1"/>
</dbReference>
<dbReference type="Gene3D" id="3.40.50.300">
    <property type="entry name" value="P-loop containing nucleotide triphosphate hydrolases"/>
    <property type="match status" value="2"/>
</dbReference>
<evidence type="ECO:0000259" key="5">
    <source>
        <dbReference type="PROSITE" id="PS51194"/>
    </source>
</evidence>
<dbReference type="EMBL" id="CP023483">
    <property type="protein sequence ID" value="ATF26166.1"/>
    <property type="molecule type" value="Genomic_DNA"/>
</dbReference>
<evidence type="ECO:0000256" key="1">
    <source>
        <dbReference type="ARBA" id="ARBA00022741"/>
    </source>
</evidence>
<accession>A0A1D2LSX9</accession>
<dbReference type="AlphaFoldDB" id="A0A1D2LSX9"/>
<dbReference type="PROSITE" id="PS51192">
    <property type="entry name" value="HELICASE_ATP_BIND_1"/>
    <property type="match status" value="1"/>
</dbReference>
<keyword evidence="1" id="KW-0547">Nucleotide-binding</keyword>
<dbReference type="Pfam" id="PF00271">
    <property type="entry name" value="Helicase_C"/>
    <property type="match status" value="1"/>
</dbReference>
<dbReference type="STRING" id="2756.BFR44_09995"/>
<dbReference type="GO" id="GO:0003677">
    <property type="term" value="F:DNA binding"/>
    <property type="evidence" value="ECO:0007669"/>
    <property type="project" value="UniProtKB-KW"/>
</dbReference>
<dbReference type="Proteomes" id="UP000243591">
    <property type="component" value="Chromosome"/>
</dbReference>
<sequence length="432" mass="49034">MKSKGQLHLVPINCEVLEGWQTFPTFEKEQCWRCGSDTNKKIIQVTHGVSEPYYYCRSCLAVGSANTCQKYIWQPPLQRKGTDVNLLEWEGCLTPEQSVISNHLKEAVEKGCERYFIWAVTGAGKTEILYETIAFFLQNGGQVAFISPRRAACIDVSKRLKKVFSRTQQVTLHQTSEAVYKDEQLVIATAPQMWRFYCAFDLIIIDEVDAFPYVSSLQLQYGTKRALKKTGSSVLLSATPTKTQKQEMRTGILPYAHLNKRYHGYALVVPRLRLDVQGAKCLMRGIIPDKLKKWLLKHEKRHVLIFVPEISWISSLVTMLKETVDINVAGVSAEDKEREQKIEAFRTRKLRFLVTTTILERGVNFTDIDVVIMNAHHRLYNLAVLIQIAGRVGRSKNFPTGAVICFHAGKTAALNSMIKEIKKHNHEAASDG</sequence>
<evidence type="ECO:0000256" key="2">
    <source>
        <dbReference type="ARBA" id="ARBA00022840"/>
    </source>
</evidence>
<name>A0A1D2LSX9_BROTH</name>
<feature type="domain" description="Helicase C-terminal" evidence="5">
    <location>
        <begin position="290"/>
        <end position="432"/>
    </location>
</feature>
<dbReference type="SMART" id="SM00487">
    <property type="entry name" value="DEXDc"/>
    <property type="match status" value="1"/>
</dbReference>
<gene>
    <name evidence="6" type="ORF">CNY62_07045</name>
</gene>
<proteinExistence type="predicted"/>
<evidence type="ECO:0000259" key="4">
    <source>
        <dbReference type="PROSITE" id="PS51192"/>
    </source>
</evidence>
<evidence type="ECO:0000313" key="6">
    <source>
        <dbReference type="EMBL" id="ATF26166.1"/>
    </source>
</evidence>
<dbReference type="InterPro" id="IPR027417">
    <property type="entry name" value="P-loop_NTPase"/>
</dbReference>
<dbReference type="OrthoDB" id="2077914at2"/>
<dbReference type="GO" id="GO:0043138">
    <property type="term" value="F:3'-5' DNA helicase activity"/>
    <property type="evidence" value="ECO:0007669"/>
    <property type="project" value="TreeGrafter"/>
</dbReference>
<keyword evidence="7" id="KW-1185">Reference proteome</keyword>
<reference evidence="6 7" key="1">
    <citation type="submission" date="2017-09" db="EMBL/GenBank/DDBJ databases">
        <title>Complete Genome Sequences of Two Strains of the Meat Spoilage Bacterium Brochothrix thermosphacta Isolated from Ground Chicken.</title>
        <authorList>
            <person name="Paoli G.C."/>
            <person name="Wijey C."/>
            <person name="Chen C.-Y."/>
            <person name="Nguyen L."/>
            <person name="Yan X."/>
            <person name="Irwin P.L."/>
        </authorList>
    </citation>
    <scope>NUCLEOTIDE SEQUENCE [LARGE SCALE GENOMIC DNA]</scope>
    <source>
        <strain evidence="6 7">BI</strain>
    </source>
</reference>
<dbReference type="InterPro" id="IPR001650">
    <property type="entry name" value="Helicase_C-like"/>
</dbReference>
<protein>
    <submittedName>
        <fullName evidence="6">DNA/RNA helicase</fullName>
    </submittedName>
</protein>
<dbReference type="GO" id="GO:0005524">
    <property type="term" value="F:ATP binding"/>
    <property type="evidence" value="ECO:0007669"/>
    <property type="project" value="UniProtKB-KW"/>
</dbReference>
<dbReference type="Pfam" id="PF00270">
    <property type="entry name" value="DEAD"/>
    <property type="match status" value="1"/>
</dbReference>
<keyword evidence="6" id="KW-0378">Hydrolase</keyword>
<organism evidence="6 7">
    <name type="scientific">Brochothrix thermosphacta</name>
    <name type="common">Microbacterium thermosphactum</name>
    <dbReference type="NCBI Taxonomy" id="2756"/>
    <lineage>
        <taxon>Bacteria</taxon>
        <taxon>Bacillati</taxon>
        <taxon>Bacillota</taxon>
        <taxon>Bacilli</taxon>
        <taxon>Bacillales</taxon>
        <taxon>Listeriaceae</taxon>
        <taxon>Brochothrix</taxon>
    </lineage>
</organism>
<dbReference type="SUPFAM" id="SSF52540">
    <property type="entry name" value="P-loop containing nucleoside triphosphate hydrolases"/>
    <property type="match status" value="1"/>
</dbReference>
<dbReference type="GO" id="GO:0006270">
    <property type="term" value="P:DNA replication initiation"/>
    <property type="evidence" value="ECO:0007669"/>
    <property type="project" value="TreeGrafter"/>
</dbReference>
<evidence type="ECO:0000313" key="7">
    <source>
        <dbReference type="Proteomes" id="UP000243591"/>
    </source>
</evidence>
<dbReference type="SMART" id="SM00490">
    <property type="entry name" value="HELICc"/>
    <property type="match status" value="1"/>
</dbReference>
<dbReference type="RefSeq" id="WP_069125942.1">
    <property type="nucleotide sequence ID" value="NZ_CP023483.1"/>
</dbReference>
<dbReference type="PANTHER" id="PTHR30580:SF1">
    <property type="entry name" value="COMF OPERON PROTEIN 1"/>
    <property type="match status" value="1"/>
</dbReference>
<dbReference type="InterPro" id="IPR014001">
    <property type="entry name" value="Helicase_ATP-bd"/>
</dbReference>